<dbReference type="STRING" id="425504.SAMN05216206_2797"/>
<dbReference type="OrthoDB" id="7032309at2"/>
<evidence type="ECO:0000313" key="2">
    <source>
        <dbReference type="EMBL" id="SFI70795.1"/>
    </source>
</evidence>
<dbReference type="EMBL" id="FOQL01000003">
    <property type="protein sequence ID" value="SFI70795.1"/>
    <property type="molecule type" value="Genomic_DNA"/>
</dbReference>
<feature type="compositionally biased region" description="Basic and acidic residues" evidence="1">
    <location>
        <begin position="239"/>
        <end position="248"/>
    </location>
</feature>
<gene>
    <name evidence="2" type="ORF">SAMN05216206_2797</name>
</gene>
<keyword evidence="3" id="KW-1185">Reference proteome</keyword>
<evidence type="ECO:0000313" key="3">
    <source>
        <dbReference type="Proteomes" id="UP000243606"/>
    </source>
</evidence>
<dbReference type="Proteomes" id="UP000243606">
    <property type="component" value="Unassembled WGS sequence"/>
</dbReference>
<accession>A0A1I3KF05</accession>
<feature type="compositionally biased region" description="Basic and acidic residues" evidence="1">
    <location>
        <begin position="219"/>
        <end position="230"/>
    </location>
</feature>
<feature type="compositionally biased region" description="Basic and acidic residues" evidence="1">
    <location>
        <begin position="279"/>
        <end position="310"/>
    </location>
</feature>
<feature type="compositionally biased region" description="Low complexity" evidence="1">
    <location>
        <begin position="249"/>
        <end position="264"/>
    </location>
</feature>
<feature type="region of interest" description="Disordered" evidence="1">
    <location>
        <begin position="219"/>
        <end position="310"/>
    </location>
</feature>
<evidence type="ECO:0000256" key="1">
    <source>
        <dbReference type="SAM" id="MobiDB-lite"/>
    </source>
</evidence>
<protein>
    <submittedName>
        <fullName evidence="2">Uncharacterized protein</fullName>
    </submittedName>
</protein>
<name>A0A1I3KF05_9PSED</name>
<sequence>MNAATETEIILLPPQDTALQVYTTANGLDPFIAHIRAQIDEFNSNVPDLSTAKNRQLYASMAHKVAKAKNALDAVGKELSAEAKKKPKVIDAERKRCWDLLESWQAEVRKPLDDWQAAEDARIDQHQAGLDHLRNTNTEGASAAMIKALIQDLAEVTIGDDWQEFEADAHRAKAASLATLNEALAAQERREAEAAELEALRKQKAERDAQDERDRIAREAADAARQEAERTAQAQRDAAAQRERDLEQHAAQLQREAQEAQQRAEQAERNRIAAEQQAEQDRIAAEQRQVEAVERANQQERQRQADEKARAEAAAKAREADTAHKTAVLTAIKESFMLAGITEAQARAVINMIRREEVPRVSITY</sequence>
<proteinExistence type="predicted"/>
<reference evidence="3" key="1">
    <citation type="submission" date="2016-10" db="EMBL/GenBank/DDBJ databases">
        <authorList>
            <person name="Varghese N."/>
            <person name="Submissions S."/>
        </authorList>
    </citation>
    <scope>NUCLEOTIDE SEQUENCE [LARGE SCALE GENOMIC DNA]</scope>
    <source>
        <strain evidence="3">LMG 24016</strain>
    </source>
</reference>
<organism evidence="2 3">
    <name type="scientific">Pseudomonas guineae</name>
    <dbReference type="NCBI Taxonomy" id="425504"/>
    <lineage>
        <taxon>Bacteria</taxon>
        <taxon>Pseudomonadati</taxon>
        <taxon>Pseudomonadota</taxon>
        <taxon>Gammaproteobacteria</taxon>
        <taxon>Pseudomonadales</taxon>
        <taxon>Pseudomonadaceae</taxon>
        <taxon>Pseudomonas</taxon>
    </lineage>
</organism>
<dbReference type="AlphaFoldDB" id="A0A1I3KF05"/>
<dbReference type="RefSeq" id="WP_090242892.1">
    <property type="nucleotide sequence ID" value="NZ_FOQL01000003.1"/>
</dbReference>